<feature type="domain" description="Mandelate racemase/muconate lactonizing enzyme C-terminal" evidence="4">
    <location>
        <begin position="147"/>
        <end position="247"/>
    </location>
</feature>
<evidence type="ECO:0000313" key="6">
    <source>
        <dbReference type="EMBL" id="ERJ98189.1"/>
    </source>
</evidence>
<dbReference type="Proteomes" id="UP000016646">
    <property type="component" value="Unassembled WGS sequence"/>
</dbReference>
<dbReference type="SMART" id="SM00922">
    <property type="entry name" value="MR_MLE"/>
    <property type="match status" value="1"/>
</dbReference>
<dbReference type="PATRIC" id="fig|1125725.3.peg.526"/>
<comment type="caution">
    <text evidence="5">The sequence shown here is derived from an EMBL/GenBank/DDBJ whole genome shotgun (WGS) entry which is preliminary data.</text>
</comment>
<evidence type="ECO:0000313" key="7">
    <source>
        <dbReference type="Proteomes" id="UP000016412"/>
    </source>
</evidence>
<evidence type="ECO:0000259" key="4">
    <source>
        <dbReference type="SMART" id="SM00922"/>
    </source>
</evidence>
<evidence type="ECO:0000313" key="5">
    <source>
        <dbReference type="EMBL" id="ERF61455.1"/>
    </source>
</evidence>
<dbReference type="eggNOG" id="COG4948">
    <property type="taxonomic scope" value="Bacteria"/>
</dbReference>
<evidence type="ECO:0000256" key="2">
    <source>
        <dbReference type="ARBA" id="ARBA00022723"/>
    </source>
</evidence>
<dbReference type="Gene3D" id="3.20.20.120">
    <property type="entry name" value="Enolase-like C-terminal domain"/>
    <property type="match status" value="1"/>
</dbReference>
<accession>U1GU33</accession>
<dbReference type="InterPro" id="IPR029065">
    <property type="entry name" value="Enolase_C-like"/>
</dbReference>
<dbReference type="InterPro" id="IPR046945">
    <property type="entry name" value="RHMD-like"/>
</dbReference>
<dbReference type="InterPro" id="IPR013341">
    <property type="entry name" value="Mandelate_racemase_N_dom"/>
</dbReference>
<dbReference type="EMBL" id="AUZJ01000012">
    <property type="protein sequence ID" value="ERF61455.1"/>
    <property type="molecule type" value="Genomic_DNA"/>
</dbReference>
<dbReference type="InterPro" id="IPR029017">
    <property type="entry name" value="Enolase-like_N"/>
</dbReference>
<dbReference type="SUPFAM" id="SSF54826">
    <property type="entry name" value="Enolase N-terminal domain-like"/>
    <property type="match status" value="1"/>
</dbReference>
<dbReference type="GO" id="GO:0016836">
    <property type="term" value="F:hydro-lyase activity"/>
    <property type="evidence" value="ECO:0007669"/>
    <property type="project" value="TreeGrafter"/>
</dbReference>
<keyword evidence="3" id="KW-0460">Magnesium</keyword>
<dbReference type="OrthoDB" id="9775391at2"/>
<dbReference type="GO" id="GO:0016052">
    <property type="term" value="P:carbohydrate catabolic process"/>
    <property type="evidence" value="ECO:0007669"/>
    <property type="project" value="TreeGrafter"/>
</dbReference>
<organism evidence="5 7">
    <name type="scientific">Treponema socranskii subsp. socranskii VPI DR56BR1116 = ATCC 35536</name>
    <dbReference type="NCBI Taxonomy" id="1125725"/>
    <lineage>
        <taxon>Bacteria</taxon>
        <taxon>Pseudomonadati</taxon>
        <taxon>Spirochaetota</taxon>
        <taxon>Spirochaetia</taxon>
        <taxon>Spirochaetales</taxon>
        <taxon>Treponemataceae</taxon>
        <taxon>Treponema</taxon>
    </lineage>
</organism>
<name>U1GU33_TRESO</name>
<dbReference type="InterPro" id="IPR013342">
    <property type="entry name" value="Mandelate_racemase_C"/>
</dbReference>
<dbReference type="SFLD" id="SFLDG00179">
    <property type="entry name" value="mandelate_racemase"/>
    <property type="match status" value="1"/>
</dbReference>
<protein>
    <submittedName>
        <fullName evidence="5">Enolase C-terminal domain-like protein</fullName>
    </submittedName>
</protein>
<keyword evidence="2" id="KW-0479">Metal-binding</keyword>
<dbReference type="Proteomes" id="UP000016412">
    <property type="component" value="Unassembled WGS sequence"/>
</dbReference>
<keyword evidence="8" id="KW-1185">Reference proteome</keyword>
<proteinExistence type="predicted"/>
<dbReference type="Pfam" id="PF13378">
    <property type="entry name" value="MR_MLE_C"/>
    <property type="match status" value="1"/>
</dbReference>
<dbReference type="Gene3D" id="3.30.390.10">
    <property type="entry name" value="Enolase-like, N-terminal domain"/>
    <property type="match status" value="1"/>
</dbReference>
<comment type="cofactor">
    <cofactor evidence="1">
        <name>Mg(2+)</name>
        <dbReference type="ChEBI" id="CHEBI:18420"/>
    </cofactor>
</comment>
<dbReference type="PANTHER" id="PTHR13794:SF58">
    <property type="entry name" value="MITOCHONDRIAL ENOLASE SUPERFAMILY MEMBER 1"/>
    <property type="match status" value="1"/>
</dbReference>
<dbReference type="STRING" id="1125725.HMPREF1325_0773"/>
<dbReference type="CDD" id="cd03316">
    <property type="entry name" value="MR_like"/>
    <property type="match status" value="1"/>
</dbReference>
<evidence type="ECO:0000313" key="8">
    <source>
        <dbReference type="Proteomes" id="UP000016646"/>
    </source>
</evidence>
<dbReference type="PANTHER" id="PTHR13794">
    <property type="entry name" value="ENOLASE SUPERFAMILY, MANDELATE RACEMASE"/>
    <property type="match status" value="1"/>
</dbReference>
<dbReference type="EMBL" id="AVQI01000082">
    <property type="protein sequence ID" value="ERJ98189.1"/>
    <property type="molecule type" value="Genomic_DNA"/>
</dbReference>
<sequence>MKDVKITGIDTYLIETKQKGTFADSTRKVETIGYVVVDVKTDAGIHGIGVTYHEVGGEAIATFILKSLGPKLIGRSPFETEGLYDELVAYMRGVGRKGLAFCALSVLDIALWDIKGKIVDMPIYRMLGGTRNTVPCYATGGWTSYTIDQLIAEAKTMVEAGFKTIKIKIGVDGGKNPNEDARRVLAVADAIGPDIGIMLDANNAFSSAVALRLAYKLRDANITFFEEPVFADDLPGLARFRVAGILPCASGEHEYTRYGARDLIAGGCIDYLQSDITRCGGFTEGRKMVTFAQAYNIPYAPHGFDVIHCHIVAPYSNGAYLENLFMFNELIERTFIDAPIPHKGIMTISDKAGLGLELNYKELTPYGSI</sequence>
<dbReference type="Pfam" id="PF02746">
    <property type="entry name" value="MR_MLE_N"/>
    <property type="match status" value="1"/>
</dbReference>
<reference evidence="7 8" key="1">
    <citation type="submission" date="2013-08" db="EMBL/GenBank/DDBJ databases">
        <authorList>
            <person name="Durkin A.S."/>
            <person name="Haft D.R."/>
            <person name="McCorrison J."/>
            <person name="Torralba M."/>
            <person name="Gillis M."/>
            <person name="Haft D.H."/>
            <person name="Methe B."/>
            <person name="Sutton G."/>
            <person name="Nelson K.E."/>
        </authorList>
    </citation>
    <scope>NUCLEOTIDE SEQUENCE [LARGE SCALE GENOMIC DNA]</scope>
    <source>
        <strain evidence="6 8">ATCC 35536</strain>
        <strain evidence="5 7">VPI DR56BR1116</strain>
    </source>
</reference>
<dbReference type="SFLD" id="SFLDS00001">
    <property type="entry name" value="Enolase"/>
    <property type="match status" value="1"/>
</dbReference>
<evidence type="ECO:0000256" key="1">
    <source>
        <dbReference type="ARBA" id="ARBA00001946"/>
    </source>
</evidence>
<evidence type="ECO:0000256" key="3">
    <source>
        <dbReference type="ARBA" id="ARBA00022842"/>
    </source>
</evidence>
<dbReference type="GO" id="GO:0000287">
    <property type="term" value="F:magnesium ion binding"/>
    <property type="evidence" value="ECO:0007669"/>
    <property type="project" value="TreeGrafter"/>
</dbReference>
<dbReference type="AlphaFoldDB" id="U1GU33"/>
<dbReference type="InterPro" id="IPR036849">
    <property type="entry name" value="Enolase-like_C_sf"/>
</dbReference>
<gene>
    <name evidence="6" type="ORF">HMPREF0860_1789</name>
    <name evidence="5" type="ORF">HMPREF1325_0773</name>
</gene>
<dbReference type="SUPFAM" id="SSF51604">
    <property type="entry name" value="Enolase C-terminal domain-like"/>
    <property type="match status" value="1"/>
</dbReference>
<dbReference type="RefSeq" id="WP_021329574.1">
    <property type="nucleotide sequence ID" value="NZ_AUZJ01000012.1"/>
</dbReference>